<feature type="compositionally biased region" description="Basic and acidic residues" evidence="1">
    <location>
        <begin position="109"/>
        <end position="120"/>
    </location>
</feature>
<sequence>MSAEEPLDSLAHEERVADQDAAHEQGLEDDQSPAQEIPEHDDPPFFTPVLPEIPRGADLEQSLSSILLPSNQNQDPGTDKVRKRASNVLKLSEENEKLKAELKAMSDRLEAAERRREQLARKQQHIMEPPSS</sequence>
<feature type="region of interest" description="Disordered" evidence="1">
    <location>
        <begin position="1"/>
        <end position="52"/>
    </location>
</feature>
<dbReference type="Proteomes" id="UP001219525">
    <property type="component" value="Unassembled WGS sequence"/>
</dbReference>
<dbReference type="EMBL" id="JARJCW010000011">
    <property type="protein sequence ID" value="KAJ7219220.1"/>
    <property type="molecule type" value="Genomic_DNA"/>
</dbReference>
<feature type="region of interest" description="Disordered" evidence="1">
    <location>
        <begin position="64"/>
        <end position="88"/>
    </location>
</feature>
<comment type="caution">
    <text evidence="2">The sequence shown here is derived from an EMBL/GenBank/DDBJ whole genome shotgun (WGS) entry which is preliminary data.</text>
</comment>
<feature type="compositionally biased region" description="Polar residues" evidence="1">
    <location>
        <begin position="64"/>
        <end position="76"/>
    </location>
</feature>
<name>A0AAD6YGQ1_9AGAR</name>
<keyword evidence="3" id="KW-1185">Reference proteome</keyword>
<protein>
    <submittedName>
        <fullName evidence="2">Uncharacterized protein</fullName>
    </submittedName>
</protein>
<evidence type="ECO:0000256" key="1">
    <source>
        <dbReference type="SAM" id="MobiDB-lite"/>
    </source>
</evidence>
<feature type="region of interest" description="Disordered" evidence="1">
    <location>
        <begin position="109"/>
        <end position="132"/>
    </location>
</feature>
<feature type="compositionally biased region" description="Basic and acidic residues" evidence="1">
    <location>
        <begin position="10"/>
        <end position="26"/>
    </location>
</feature>
<reference evidence="2" key="1">
    <citation type="submission" date="2023-03" db="EMBL/GenBank/DDBJ databases">
        <title>Massive genome expansion in bonnet fungi (Mycena s.s.) driven by repeated elements and novel gene families across ecological guilds.</title>
        <authorList>
            <consortium name="Lawrence Berkeley National Laboratory"/>
            <person name="Harder C.B."/>
            <person name="Miyauchi S."/>
            <person name="Viragh M."/>
            <person name="Kuo A."/>
            <person name="Thoen E."/>
            <person name="Andreopoulos B."/>
            <person name="Lu D."/>
            <person name="Skrede I."/>
            <person name="Drula E."/>
            <person name="Henrissat B."/>
            <person name="Morin E."/>
            <person name="Kohler A."/>
            <person name="Barry K."/>
            <person name="LaButti K."/>
            <person name="Morin E."/>
            <person name="Salamov A."/>
            <person name="Lipzen A."/>
            <person name="Mereny Z."/>
            <person name="Hegedus B."/>
            <person name="Baldrian P."/>
            <person name="Stursova M."/>
            <person name="Weitz H."/>
            <person name="Taylor A."/>
            <person name="Grigoriev I.V."/>
            <person name="Nagy L.G."/>
            <person name="Martin F."/>
            <person name="Kauserud H."/>
        </authorList>
    </citation>
    <scope>NUCLEOTIDE SEQUENCE</scope>
    <source>
        <strain evidence="2">9144</strain>
    </source>
</reference>
<accession>A0AAD6YGQ1</accession>
<organism evidence="2 3">
    <name type="scientific">Mycena pura</name>
    <dbReference type="NCBI Taxonomy" id="153505"/>
    <lineage>
        <taxon>Eukaryota</taxon>
        <taxon>Fungi</taxon>
        <taxon>Dikarya</taxon>
        <taxon>Basidiomycota</taxon>
        <taxon>Agaricomycotina</taxon>
        <taxon>Agaricomycetes</taxon>
        <taxon>Agaricomycetidae</taxon>
        <taxon>Agaricales</taxon>
        <taxon>Marasmiineae</taxon>
        <taxon>Mycenaceae</taxon>
        <taxon>Mycena</taxon>
    </lineage>
</organism>
<gene>
    <name evidence="2" type="ORF">GGX14DRAFT_435135</name>
</gene>
<dbReference type="AlphaFoldDB" id="A0AAD6YGQ1"/>
<proteinExistence type="predicted"/>
<evidence type="ECO:0000313" key="3">
    <source>
        <dbReference type="Proteomes" id="UP001219525"/>
    </source>
</evidence>
<evidence type="ECO:0000313" key="2">
    <source>
        <dbReference type="EMBL" id="KAJ7219220.1"/>
    </source>
</evidence>